<dbReference type="PANTHER" id="PTHR30543">
    <property type="entry name" value="CHROMATE REDUCTASE"/>
    <property type="match status" value="1"/>
</dbReference>
<dbReference type="Proteomes" id="UP000198867">
    <property type="component" value="Unassembled WGS sequence"/>
</dbReference>
<evidence type="ECO:0000259" key="1">
    <source>
        <dbReference type="Pfam" id="PF03358"/>
    </source>
</evidence>
<dbReference type="InterPro" id="IPR050712">
    <property type="entry name" value="NAD(P)H-dep_reductase"/>
</dbReference>
<accession>A0A1I5CUL9</accession>
<keyword evidence="3" id="KW-1185">Reference proteome</keyword>
<organism evidence="2 3">
    <name type="scientific">Mycetocola miduiensis</name>
    <dbReference type="NCBI Taxonomy" id="995034"/>
    <lineage>
        <taxon>Bacteria</taxon>
        <taxon>Bacillati</taxon>
        <taxon>Actinomycetota</taxon>
        <taxon>Actinomycetes</taxon>
        <taxon>Micrococcales</taxon>
        <taxon>Microbacteriaceae</taxon>
        <taxon>Mycetocola</taxon>
    </lineage>
</organism>
<dbReference type="OrthoDB" id="9812295at2"/>
<dbReference type="InterPro" id="IPR029039">
    <property type="entry name" value="Flavoprotein-like_sf"/>
</dbReference>
<dbReference type="AlphaFoldDB" id="A0A1I5CUL9"/>
<evidence type="ECO:0000313" key="2">
    <source>
        <dbReference type="EMBL" id="SFN90670.1"/>
    </source>
</evidence>
<dbReference type="RefSeq" id="WP_090712051.1">
    <property type="nucleotide sequence ID" value="NZ_FOVM01000007.1"/>
</dbReference>
<name>A0A1I5CUL9_9MICO</name>
<sequence length="196" mass="21347">MPTIHEHEPPYSVGYFVGSLASASINRQLAGALIKVAPEDFTFTEIPIRDLPLYSYDYDADYPPVARSFKQAIADVDAVLFVTPEYNRSMPGALKNAIDWGSRPWGENSFTAKPSAVIGASPGAIGTAVAQQNLRSVLSFCNSPQMNAPEAYIQVTPGLIAEDGSITNEGTEAFLRDWMADFLTFVTRVLTVVPQR</sequence>
<dbReference type="InterPro" id="IPR005025">
    <property type="entry name" value="FMN_Rdtase-like_dom"/>
</dbReference>
<feature type="domain" description="NADPH-dependent FMN reductase-like" evidence="1">
    <location>
        <begin position="13"/>
        <end position="153"/>
    </location>
</feature>
<evidence type="ECO:0000313" key="3">
    <source>
        <dbReference type="Proteomes" id="UP000198867"/>
    </source>
</evidence>
<dbReference type="EMBL" id="FOVM01000007">
    <property type="protein sequence ID" value="SFN90670.1"/>
    <property type="molecule type" value="Genomic_DNA"/>
</dbReference>
<dbReference type="GO" id="GO:0005829">
    <property type="term" value="C:cytosol"/>
    <property type="evidence" value="ECO:0007669"/>
    <property type="project" value="TreeGrafter"/>
</dbReference>
<gene>
    <name evidence="2" type="ORF">SAMN05216219_2585</name>
</gene>
<dbReference type="Gene3D" id="3.40.50.360">
    <property type="match status" value="1"/>
</dbReference>
<dbReference type="GO" id="GO:0010181">
    <property type="term" value="F:FMN binding"/>
    <property type="evidence" value="ECO:0007669"/>
    <property type="project" value="TreeGrafter"/>
</dbReference>
<dbReference type="GO" id="GO:0016491">
    <property type="term" value="F:oxidoreductase activity"/>
    <property type="evidence" value="ECO:0007669"/>
    <property type="project" value="InterPro"/>
</dbReference>
<dbReference type="PANTHER" id="PTHR30543:SF21">
    <property type="entry name" value="NAD(P)H-DEPENDENT FMN REDUCTASE LOT6"/>
    <property type="match status" value="1"/>
</dbReference>
<proteinExistence type="predicted"/>
<protein>
    <submittedName>
        <fullName evidence="2">Chromate reductase</fullName>
    </submittedName>
</protein>
<dbReference type="Pfam" id="PF03358">
    <property type="entry name" value="FMN_red"/>
    <property type="match status" value="1"/>
</dbReference>
<dbReference type="SUPFAM" id="SSF52218">
    <property type="entry name" value="Flavoproteins"/>
    <property type="match status" value="1"/>
</dbReference>
<reference evidence="3" key="1">
    <citation type="submission" date="2016-10" db="EMBL/GenBank/DDBJ databases">
        <authorList>
            <person name="Varghese N."/>
            <person name="Submissions S."/>
        </authorList>
    </citation>
    <scope>NUCLEOTIDE SEQUENCE [LARGE SCALE GENOMIC DNA]</scope>
    <source>
        <strain evidence="3">CGMCC 1.11101</strain>
    </source>
</reference>